<dbReference type="GO" id="GO:0000976">
    <property type="term" value="F:transcription cis-regulatory region binding"/>
    <property type="evidence" value="ECO:0007669"/>
    <property type="project" value="TreeGrafter"/>
</dbReference>
<dbReference type="RefSeq" id="WP_038414164.1">
    <property type="nucleotide sequence ID" value="NZ_CP009455.1"/>
</dbReference>
<dbReference type="SUPFAM" id="SSF46785">
    <property type="entry name" value="Winged helix' DNA-binding domain"/>
    <property type="match status" value="1"/>
</dbReference>
<evidence type="ECO:0000313" key="6">
    <source>
        <dbReference type="EMBL" id="AIR91382.1"/>
    </source>
</evidence>
<sequence length="288" mass="31969">MDIDQARTFLEIIRCGSLVAAAERLCVSQTAISARVQRLERQLDCRLFLRGPGGVTLTADGEAFVSYANQLVHTWEAARRELPLSGERQPLLRVGSEVSLGNPLLLDWVSALHDALPDHGIRSEVGEGQALLRKIELGTLDAALVYQPDYAAGLQIEQLLEEKLVRVRRAGRPEPYIYIDWGEAFRRQHDAALPDCAQAALSFNLGPLALQFILERGGSGYFRTRVVQAYLDSGVLERVPQAPEFTYPTFLVYRRTPADDALQSAMDVIRGLAVGGTSDWSQRWDPLL</sequence>
<evidence type="ECO:0000256" key="4">
    <source>
        <dbReference type="ARBA" id="ARBA00023163"/>
    </source>
</evidence>
<evidence type="ECO:0000313" key="7">
    <source>
        <dbReference type="Proteomes" id="UP000029493"/>
    </source>
</evidence>
<keyword evidence="3" id="KW-0238">DNA-binding</keyword>
<dbReference type="Proteomes" id="UP000029493">
    <property type="component" value="Chromosome"/>
</dbReference>
<name>A0A089WXL5_9PSED</name>
<dbReference type="PANTHER" id="PTHR30126:SF21">
    <property type="entry name" value="TRANSCRIPTIONAL REGULATOR-RELATED"/>
    <property type="match status" value="1"/>
</dbReference>
<dbReference type="KEGG" id="psw:LK03_19850"/>
<keyword evidence="4" id="KW-0804">Transcription</keyword>
<evidence type="ECO:0000259" key="5">
    <source>
        <dbReference type="PROSITE" id="PS50931"/>
    </source>
</evidence>
<dbReference type="AlphaFoldDB" id="A0A089WXL5"/>
<dbReference type="SUPFAM" id="SSF53850">
    <property type="entry name" value="Periplasmic binding protein-like II"/>
    <property type="match status" value="1"/>
</dbReference>
<dbReference type="Pfam" id="PF03466">
    <property type="entry name" value="LysR_substrate"/>
    <property type="match status" value="1"/>
</dbReference>
<evidence type="ECO:0000256" key="2">
    <source>
        <dbReference type="ARBA" id="ARBA00023015"/>
    </source>
</evidence>
<proteinExistence type="inferred from homology"/>
<dbReference type="Pfam" id="PF00126">
    <property type="entry name" value="HTH_1"/>
    <property type="match status" value="1"/>
</dbReference>
<dbReference type="InterPro" id="IPR005119">
    <property type="entry name" value="LysR_subst-bd"/>
</dbReference>
<feature type="domain" description="HTH lysR-type" evidence="5">
    <location>
        <begin position="1"/>
        <end position="58"/>
    </location>
</feature>
<comment type="similarity">
    <text evidence="1">Belongs to the LysR transcriptional regulatory family.</text>
</comment>
<protein>
    <submittedName>
        <fullName evidence="6">LysR family transcriptional regulator</fullName>
    </submittedName>
</protein>
<dbReference type="CDD" id="cd05466">
    <property type="entry name" value="PBP2_LTTR_substrate"/>
    <property type="match status" value="1"/>
</dbReference>
<dbReference type="STRING" id="157783.LK03_19850"/>
<dbReference type="InterPro" id="IPR000847">
    <property type="entry name" value="LysR_HTH_N"/>
</dbReference>
<dbReference type="FunFam" id="1.10.10.10:FF:000001">
    <property type="entry name" value="LysR family transcriptional regulator"/>
    <property type="match status" value="1"/>
</dbReference>
<accession>A0A089WXL5</accession>
<keyword evidence="7" id="KW-1185">Reference proteome</keyword>
<dbReference type="GO" id="GO:0003700">
    <property type="term" value="F:DNA-binding transcription factor activity"/>
    <property type="evidence" value="ECO:0007669"/>
    <property type="project" value="InterPro"/>
</dbReference>
<dbReference type="Gene3D" id="1.10.10.10">
    <property type="entry name" value="Winged helix-like DNA-binding domain superfamily/Winged helix DNA-binding domain"/>
    <property type="match status" value="1"/>
</dbReference>
<keyword evidence="2" id="KW-0805">Transcription regulation</keyword>
<dbReference type="PRINTS" id="PR00039">
    <property type="entry name" value="HTHLYSR"/>
</dbReference>
<dbReference type="EMBL" id="CP009455">
    <property type="protein sequence ID" value="AIR91382.1"/>
    <property type="molecule type" value="Genomic_DNA"/>
</dbReference>
<organism evidence="6 7">
    <name type="scientific">Pseudomonas cremoricolorata</name>
    <dbReference type="NCBI Taxonomy" id="157783"/>
    <lineage>
        <taxon>Bacteria</taxon>
        <taxon>Pseudomonadati</taxon>
        <taxon>Pseudomonadota</taxon>
        <taxon>Gammaproteobacteria</taxon>
        <taxon>Pseudomonadales</taxon>
        <taxon>Pseudomonadaceae</taxon>
        <taxon>Pseudomonas</taxon>
    </lineage>
</organism>
<dbReference type="Gene3D" id="3.40.190.10">
    <property type="entry name" value="Periplasmic binding protein-like II"/>
    <property type="match status" value="2"/>
</dbReference>
<reference evidence="6 7" key="1">
    <citation type="submission" date="2014-09" db="EMBL/GenBank/DDBJ databases">
        <authorList>
            <person name="Chan K.-G."/>
        </authorList>
    </citation>
    <scope>NUCLEOTIDE SEQUENCE [LARGE SCALE GENOMIC DNA]</scope>
    <source>
        <strain evidence="6 7">ND07</strain>
    </source>
</reference>
<dbReference type="OrthoDB" id="9786526at2"/>
<evidence type="ECO:0000256" key="3">
    <source>
        <dbReference type="ARBA" id="ARBA00023125"/>
    </source>
</evidence>
<dbReference type="PANTHER" id="PTHR30126">
    <property type="entry name" value="HTH-TYPE TRANSCRIPTIONAL REGULATOR"/>
    <property type="match status" value="1"/>
</dbReference>
<dbReference type="PROSITE" id="PS50931">
    <property type="entry name" value="HTH_LYSR"/>
    <property type="match status" value="1"/>
</dbReference>
<dbReference type="InterPro" id="IPR036388">
    <property type="entry name" value="WH-like_DNA-bd_sf"/>
</dbReference>
<evidence type="ECO:0000256" key="1">
    <source>
        <dbReference type="ARBA" id="ARBA00009437"/>
    </source>
</evidence>
<dbReference type="InterPro" id="IPR036390">
    <property type="entry name" value="WH_DNA-bd_sf"/>
</dbReference>
<dbReference type="eggNOG" id="COG0583">
    <property type="taxonomic scope" value="Bacteria"/>
</dbReference>
<gene>
    <name evidence="6" type="ORF">LK03_19850</name>
</gene>